<protein>
    <submittedName>
        <fullName evidence="10">Urea ABC transporter permease subunit UrtB</fullName>
    </submittedName>
</protein>
<dbReference type="InterPro" id="IPR001851">
    <property type="entry name" value="ABC_transp_permease"/>
</dbReference>
<feature type="transmembrane region" description="Helical" evidence="9">
    <location>
        <begin position="135"/>
        <end position="157"/>
    </location>
</feature>
<feature type="transmembrane region" description="Helical" evidence="9">
    <location>
        <begin position="251"/>
        <end position="276"/>
    </location>
</feature>
<comment type="caution">
    <text evidence="10">The sequence shown here is derived from an EMBL/GenBank/DDBJ whole genome shotgun (WGS) entry which is preliminary data.</text>
</comment>
<keyword evidence="7 9" id="KW-0472">Membrane</keyword>
<dbReference type="PANTHER" id="PTHR11795:SF447">
    <property type="entry name" value="ABC TRANSPORTER PERMEASE PROTEIN"/>
    <property type="match status" value="1"/>
</dbReference>
<reference evidence="11" key="1">
    <citation type="journal article" date="2019" name="Int. J. Syst. Evol. Microbiol.">
        <title>The Global Catalogue of Microorganisms (GCM) 10K type strain sequencing project: providing services to taxonomists for standard genome sequencing and annotation.</title>
        <authorList>
            <consortium name="The Broad Institute Genomics Platform"/>
            <consortium name="The Broad Institute Genome Sequencing Center for Infectious Disease"/>
            <person name="Wu L."/>
            <person name="Ma J."/>
        </authorList>
    </citation>
    <scope>NUCLEOTIDE SEQUENCE [LARGE SCALE GENOMIC DNA]</scope>
    <source>
        <strain evidence="11">JCM 17441</strain>
    </source>
</reference>
<dbReference type="EMBL" id="BAABAT010000067">
    <property type="protein sequence ID" value="GAA4263372.1"/>
    <property type="molecule type" value="Genomic_DNA"/>
</dbReference>
<keyword evidence="5" id="KW-0029">Amino-acid transport</keyword>
<evidence type="ECO:0000256" key="8">
    <source>
        <dbReference type="ARBA" id="ARBA00037998"/>
    </source>
</evidence>
<proteinExistence type="inferred from homology"/>
<evidence type="ECO:0000256" key="3">
    <source>
        <dbReference type="ARBA" id="ARBA00022475"/>
    </source>
</evidence>
<evidence type="ECO:0000256" key="9">
    <source>
        <dbReference type="SAM" id="Phobius"/>
    </source>
</evidence>
<evidence type="ECO:0000256" key="5">
    <source>
        <dbReference type="ARBA" id="ARBA00022970"/>
    </source>
</evidence>
<evidence type="ECO:0000256" key="4">
    <source>
        <dbReference type="ARBA" id="ARBA00022692"/>
    </source>
</evidence>
<feature type="transmembrane region" description="Helical" evidence="9">
    <location>
        <begin position="189"/>
        <end position="212"/>
    </location>
</feature>
<feature type="transmembrane region" description="Helical" evidence="9">
    <location>
        <begin position="92"/>
        <end position="115"/>
    </location>
</feature>
<evidence type="ECO:0000256" key="7">
    <source>
        <dbReference type="ARBA" id="ARBA00023136"/>
    </source>
</evidence>
<keyword evidence="3" id="KW-1003">Cell membrane</keyword>
<sequence>MQLDQLVSLSVSLLSNIALLIIISLGLAVIFGMMGVINLAHGEFLMLGAYLTLTAVRVGVNVWVAMLLAAFGVGAVGLLVERLLIRRLYGRMPATMLATWGLSLILTQVMVLIYGPASRGIPTPLGSVRVGEYSISEYSLALIIAAVAMLALTYLVLTRTRYGTMARAAATLPQMASAVGVDVRRTNMLTFGFGAMLSGAGGALLAPMTAVVPSMGQAYVGRAFMTVVVGGPGVLSGTVSASGLLGGVNSVLSNLTTSVLGTAALLVVAIVLLRFLPTGISGRRGRRT</sequence>
<evidence type="ECO:0000313" key="11">
    <source>
        <dbReference type="Proteomes" id="UP001500620"/>
    </source>
</evidence>
<evidence type="ECO:0000256" key="2">
    <source>
        <dbReference type="ARBA" id="ARBA00022448"/>
    </source>
</evidence>
<comment type="similarity">
    <text evidence="8">Belongs to the binding-protein-dependent transport system permease family. LivHM subfamily.</text>
</comment>
<dbReference type="InterPro" id="IPR052157">
    <property type="entry name" value="BCAA_transport_permease"/>
</dbReference>
<dbReference type="PANTHER" id="PTHR11795">
    <property type="entry name" value="BRANCHED-CHAIN AMINO ACID TRANSPORT SYSTEM PERMEASE PROTEIN LIVH"/>
    <property type="match status" value="1"/>
</dbReference>
<name>A0ABP8DTT1_9ACTN</name>
<gene>
    <name evidence="10" type="primary">urtB_2</name>
    <name evidence="10" type="ORF">GCM10022255_107330</name>
</gene>
<evidence type="ECO:0000256" key="1">
    <source>
        <dbReference type="ARBA" id="ARBA00004651"/>
    </source>
</evidence>
<keyword evidence="6 9" id="KW-1133">Transmembrane helix</keyword>
<dbReference type="CDD" id="cd06582">
    <property type="entry name" value="TM_PBP1_LivH_like"/>
    <property type="match status" value="1"/>
</dbReference>
<organism evidence="10 11">
    <name type="scientific">Dactylosporangium darangshiense</name>
    <dbReference type="NCBI Taxonomy" id="579108"/>
    <lineage>
        <taxon>Bacteria</taxon>
        <taxon>Bacillati</taxon>
        <taxon>Actinomycetota</taxon>
        <taxon>Actinomycetes</taxon>
        <taxon>Micromonosporales</taxon>
        <taxon>Micromonosporaceae</taxon>
        <taxon>Dactylosporangium</taxon>
    </lineage>
</organism>
<keyword evidence="2" id="KW-0813">Transport</keyword>
<comment type="subcellular location">
    <subcellularLocation>
        <location evidence="1">Cell membrane</location>
        <topology evidence="1">Multi-pass membrane protein</topology>
    </subcellularLocation>
</comment>
<accession>A0ABP8DTT1</accession>
<feature type="transmembrane region" description="Helical" evidence="9">
    <location>
        <begin position="60"/>
        <end position="80"/>
    </location>
</feature>
<dbReference type="RefSeq" id="WP_345142583.1">
    <property type="nucleotide sequence ID" value="NZ_BAABAT010000067.1"/>
</dbReference>
<evidence type="ECO:0000313" key="10">
    <source>
        <dbReference type="EMBL" id="GAA4263372.1"/>
    </source>
</evidence>
<dbReference type="Pfam" id="PF02653">
    <property type="entry name" value="BPD_transp_2"/>
    <property type="match status" value="1"/>
</dbReference>
<feature type="transmembrane region" description="Helical" evidence="9">
    <location>
        <begin position="12"/>
        <end position="40"/>
    </location>
</feature>
<evidence type="ECO:0000256" key="6">
    <source>
        <dbReference type="ARBA" id="ARBA00022989"/>
    </source>
</evidence>
<keyword evidence="11" id="KW-1185">Reference proteome</keyword>
<feature type="transmembrane region" description="Helical" evidence="9">
    <location>
        <begin position="224"/>
        <end position="245"/>
    </location>
</feature>
<dbReference type="Proteomes" id="UP001500620">
    <property type="component" value="Unassembled WGS sequence"/>
</dbReference>
<keyword evidence="4 9" id="KW-0812">Transmembrane</keyword>